<dbReference type="Pfam" id="PF04548">
    <property type="entry name" value="AIG1"/>
    <property type="match status" value="3"/>
</dbReference>
<evidence type="ECO:0000256" key="1">
    <source>
        <dbReference type="ARBA" id="ARBA00008535"/>
    </source>
</evidence>
<dbReference type="Ensembl" id="ENSGACT00000023831.1">
    <property type="protein sequence ID" value="ENSGACP00000023784.1"/>
    <property type="gene ID" value="ENSGACG00000018003.1"/>
</dbReference>
<feature type="compositionally biased region" description="Basic and acidic residues" evidence="5">
    <location>
        <begin position="659"/>
        <end position="686"/>
    </location>
</feature>
<feature type="coiled-coil region" evidence="4">
    <location>
        <begin position="146"/>
        <end position="185"/>
    </location>
</feature>
<feature type="region of interest" description="Disordered" evidence="5">
    <location>
        <begin position="651"/>
        <end position="686"/>
    </location>
</feature>
<evidence type="ECO:0000259" key="6">
    <source>
        <dbReference type="PROSITE" id="PS51720"/>
    </source>
</evidence>
<proteinExistence type="inferred from homology"/>
<evidence type="ECO:0000256" key="3">
    <source>
        <dbReference type="ARBA" id="ARBA00023134"/>
    </source>
</evidence>
<feature type="domain" description="AIG1-type G" evidence="6">
    <location>
        <begin position="182"/>
        <end position="373"/>
    </location>
</feature>
<dbReference type="InterPro" id="IPR006703">
    <property type="entry name" value="G_AIG1"/>
</dbReference>
<organism evidence="7">
    <name type="scientific">Gasterosteus aculeatus</name>
    <name type="common">Three-spined stickleback</name>
    <dbReference type="NCBI Taxonomy" id="69293"/>
    <lineage>
        <taxon>Eukaryota</taxon>
        <taxon>Metazoa</taxon>
        <taxon>Chordata</taxon>
        <taxon>Craniata</taxon>
        <taxon>Vertebrata</taxon>
        <taxon>Euteleostomi</taxon>
        <taxon>Actinopterygii</taxon>
        <taxon>Neopterygii</taxon>
        <taxon>Teleostei</taxon>
        <taxon>Neoteleostei</taxon>
        <taxon>Acanthomorphata</taxon>
        <taxon>Eupercaria</taxon>
        <taxon>Perciformes</taxon>
        <taxon>Cottioidei</taxon>
        <taxon>Gasterosteales</taxon>
        <taxon>Gasterosteidae</taxon>
        <taxon>Gasterosteus</taxon>
    </lineage>
</organism>
<feature type="domain" description="AIG1-type G" evidence="6">
    <location>
        <begin position="1"/>
        <end position="150"/>
    </location>
</feature>
<dbReference type="Bgee" id="ENSGACG00000018003">
    <property type="expression patterns" value="Expressed in pharyngeal gill and 2 other cell types or tissues"/>
</dbReference>
<evidence type="ECO:0000256" key="2">
    <source>
        <dbReference type="ARBA" id="ARBA00022741"/>
    </source>
</evidence>
<dbReference type="eggNOG" id="ENOG502RB0C">
    <property type="taxonomic scope" value="Eukaryota"/>
</dbReference>
<evidence type="ECO:0000256" key="5">
    <source>
        <dbReference type="SAM" id="MobiDB-lite"/>
    </source>
</evidence>
<keyword evidence="4" id="KW-0175">Coiled coil</keyword>
<reference evidence="7" key="2">
    <citation type="submission" date="2024-04" db="UniProtKB">
        <authorList>
            <consortium name="Ensembl"/>
        </authorList>
    </citation>
    <scope>IDENTIFICATION</scope>
</reference>
<dbReference type="GO" id="GO:0005525">
    <property type="term" value="F:GTP binding"/>
    <property type="evidence" value="ECO:0007669"/>
    <property type="project" value="UniProtKB-KW"/>
</dbReference>
<reference evidence="7" key="1">
    <citation type="submission" date="2006-01" db="EMBL/GenBank/DDBJ databases">
        <authorList>
            <person name="Lindblad-Toh K."/>
            <person name="Mauceli E."/>
            <person name="Grabherr M."/>
            <person name="Chang J.L."/>
            <person name="Lander E.S."/>
        </authorList>
    </citation>
    <scope>NUCLEOTIDE SEQUENCE [LARGE SCALE GENOMIC DNA]</scope>
</reference>
<dbReference type="CDD" id="cd01852">
    <property type="entry name" value="AIG1"/>
    <property type="match status" value="1"/>
</dbReference>
<sequence>NGQKVSVIDTPGLFDTRVDEKKTIEDLGRCMYYASPGPHVFLVLVPLGRYTEEEKNTVLKLQKVFGEGADRYSMVLFTHGDQLKGKPIDEFIQESEELKELVAKYNGRYHVFNNEAKDPSQVTELLDKIRKMMEENGGNHYTTEMFQKAEKAIKEEKQRILKEKEEQMRKEQERLENKIMETKQLLSILLYEGSIYETACEFRILKSSPNSLTDICKKAFGEVNGQNVSVIDTPGLFDTKVDKEKTCKDLAHSINYASPGPHVFLVLVPLGRYTEEEKNTVLELQKVFGEGADRYSMVLFTHGDQLKGKPIDEFIQESEELKELVGKYNGHYHVFNNEAKDQSQVTELLDKIRKMMEENGGNHYTTEMFQKAEEAIKEKKQRILKEKEEQMRKERERLVKKIMEKYEQQMRQVEDDMEKMRKIVLLGKTGVGKSATGNTILGNKVFKSELSPNSLTDICKKAFGDVNGQKVSVIDTPGLFDTKVDKEKTIDDLAQCINYASPGPHVFLVLVPLGRYTEEEKNTVLKLQKVFGEGADRYSMVLFTHGDKLKGKPIDEFIQESEELKELVAKYNGHYHVFNNEAKDPSQVTELLDKIRKMMEENGGNHYTTEMFKKAEEAIKVEKQRILKEKEEQMRKEQEELEKEIKEKYEQQMRQAQADMEKMRKLMESRDRETREEAEKLKKQHE</sequence>
<keyword evidence="2" id="KW-0547">Nucleotide-binding</keyword>
<comment type="similarity">
    <text evidence="1">Belongs to the TRAFAC class TrmE-Era-EngA-EngB-Septin-like GTPase superfamily. AIG1/Toc34/Toc159-like paraseptin GTPase family. IAN subfamily.</text>
</comment>
<dbReference type="AlphaFoldDB" id="G3Q1N6"/>
<feature type="domain" description="AIG1-type G" evidence="6">
    <location>
        <begin position="418"/>
        <end position="616"/>
    </location>
</feature>
<accession>G3Q1N6</accession>
<dbReference type="STRING" id="69293.ENSGACP00000023784"/>
<dbReference type="InParanoid" id="G3Q1N6"/>
<evidence type="ECO:0000256" key="4">
    <source>
        <dbReference type="SAM" id="Coils"/>
    </source>
</evidence>
<dbReference type="PANTHER" id="PTHR10903:SF112">
    <property type="entry name" value="SI:CH211-113E8.5"/>
    <property type="match status" value="1"/>
</dbReference>
<keyword evidence="3" id="KW-0342">GTP-binding</keyword>
<dbReference type="SUPFAM" id="SSF52540">
    <property type="entry name" value="P-loop containing nucleoside triphosphate hydrolases"/>
    <property type="match status" value="3"/>
</dbReference>
<dbReference type="Gene3D" id="3.40.50.300">
    <property type="entry name" value="P-loop containing nucleotide triphosphate hydrolases"/>
    <property type="match status" value="3"/>
</dbReference>
<dbReference type="FunCoup" id="G3Q1N6">
    <property type="interactions" value="21"/>
</dbReference>
<dbReference type="PANTHER" id="PTHR10903">
    <property type="entry name" value="GTPASE, IMAP FAMILY MEMBER-RELATED"/>
    <property type="match status" value="1"/>
</dbReference>
<dbReference type="PROSITE" id="PS51720">
    <property type="entry name" value="G_AIG1"/>
    <property type="match status" value="3"/>
</dbReference>
<evidence type="ECO:0000313" key="7">
    <source>
        <dbReference type="Ensembl" id="ENSGACP00000023784.1"/>
    </source>
</evidence>
<protein>
    <recommendedName>
        <fullName evidence="6">AIG1-type G domain-containing protein</fullName>
    </recommendedName>
</protein>
<dbReference type="FunFam" id="3.40.50.300:FF:000366">
    <property type="entry name" value="GTPase, IMAP family member 2"/>
    <property type="match status" value="3"/>
</dbReference>
<dbReference type="InterPro" id="IPR045058">
    <property type="entry name" value="GIMA/IAN/Toc"/>
</dbReference>
<name>G3Q1N6_GASAC</name>
<feature type="coiled-coil region" evidence="4">
    <location>
        <begin position="369"/>
        <end position="423"/>
    </location>
</feature>
<dbReference type="InterPro" id="IPR027417">
    <property type="entry name" value="P-loop_NTPase"/>
</dbReference>